<keyword evidence="4" id="KW-1185">Reference proteome</keyword>
<accession>A0A518BJE5</accession>
<dbReference type="Pfam" id="PF00535">
    <property type="entry name" value="Glycos_transf_2"/>
    <property type="match status" value="1"/>
</dbReference>
<feature type="domain" description="Glycosyltransferase 2-like" evidence="2">
    <location>
        <begin position="7"/>
        <end position="128"/>
    </location>
</feature>
<organism evidence="3 4">
    <name type="scientific">Engelhardtia mirabilis</name>
    <dbReference type="NCBI Taxonomy" id="2528011"/>
    <lineage>
        <taxon>Bacteria</taxon>
        <taxon>Pseudomonadati</taxon>
        <taxon>Planctomycetota</taxon>
        <taxon>Planctomycetia</taxon>
        <taxon>Planctomycetia incertae sedis</taxon>
        <taxon>Engelhardtia</taxon>
    </lineage>
</organism>
<evidence type="ECO:0000256" key="1">
    <source>
        <dbReference type="SAM" id="MobiDB-lite"/>
    </source>
</evidence>
<dbReference type="GO" id="GO:0016757">
    <property type="term" value="F:glycosyltransferase activity"/>
    <property type="evidence" value="ECO:0007669"/>
    <property type="project" value="UniProtKB-KW"/>
</dbReference>
<proteinExistence type="predicted"/>
<dbReference type="EMBL" id="CP036287">
    <property type="protein sequence ID" value="QDU67075.1"/>
    <property type="molecule type" value="Genomic_DNA"/>
</dbReference>
<protein>
    <submittedName>
        <fullName evidence="3">Poly-beta-1,6-N-acetyl-D-glucosamine synthase</fullName>
        <ecNumber evidence="3">2.4.1.-</ecNumber>
    </submittedName>
</protein>
<reference evidence="3 4" key="1">
    <citation type="submission" date="2019-02" db="EMBL/GenBank/DDBJ databases">
        <title>Deep-cultivation of Planctomycetes and their phenomic and genomic characterization uncovers novel biology.</title>
        <authorList>
            <person name="Wiegand S."/>
            <person name="Jogler M."/>
            <person name="Boedeker C."/>
            <person name="Pinto D."/>
            <person name="Vollmers J."/>
            <person name="Rivas-Marin E."/>
            <person name="Kohn T."/>
            <person name="Peeters S.H."/>
            <person name="Heuer A."/>
            <person name="Rast P."/>
            <person name="Oberbeckmann S."/>
            <person name="Bunk B."/>
            <person name="Jeske O."/>
            <person name="Meyerdierks A."/>
            <person name="Storesund J.E."/>
            <person name="Kallscheuer N."/>
            <person name="Luecker S."/>
            <person name="Lage O.M."/>
            <person name="Pohl T."/>
            <person name="Merkel B.J."/>
            <person name="Hornburger P."/>
            <person name="Mueller R.-W."/>
            <person name="Bruemmer F."/>
            <person name="Labrenz M."/>
            <person name="Spormann A.M."/>
            <person name="Op den Camp H."/>
            <person name="Overmann J."/>
            <person name="Amann R."/>
            <person name="Jetten M.S.M."/>
            <person name="Mascher T."/>
            <person name="Medema M.H."/>
            <person name="Devos D.P."/>
            <person name="Kaster A.-K."/>
            <person name="Ovreas L."/>
            <person name="Rohde M."/>
            <person name="Galperin M.Y."/>
            <person name="Jogler C."/>
        </authorList>
    </citation>
    <scope>NUCLEOTIDE SEQUENCE [LARGE SCALE GENOMIC DNA]</scope>
    <source>
        <strain evidence="3 4">Pla133</strain>
    </source>
</reference>
<dbReference type="EC" id="2.4.1.-" evidence="3"/>
<evidence type="ECO:0000313" key="4">
    <source>
        <dbReference type="Proteomes" id="UP000316921"/>
    </source>
</evidence>
<dbReference type="SUPFAM" id="SSF53448">
    <property type="entry name" value="Nucleotide-diphospho-sugar transferases"/>
    <property type="match status" value="1"/>
</dbReference>
<dbReference type="PANTHER" id="PTHR43685">
    <property type="entry name" value="GLYCOSYLTRANSFERASE"/>
    <property type="match status" value="1"/>
</dbReference>
<dbReference type="RefSeq" id="WP_419192343.1">
    <property type="nucleotide sequence ID" value="NZ_CP036287.1"/>
</dbReference>
<dbReference type="KEGG" id="pbap:Pla133_21530"/>
<dbReference type="AlphaFoldDB" id="A0A518BJE5"/>
<sequence>MPAPLVSIVLPTLNGRADLERLLPRLAEQELEGGFELLAVDSSSSDGSVELLEQAGADVRRIRREDFSHGGTRTERAADAKGEFLVFLSQDALPSDSHFLARLIEPFADPRVAGAYARVLPNPGDDLLTARTVLDLPEASPEPGVRDLDQVAGLWELPPIQRVAHIRFNNVASAIRRSAFAEIPFPTIDFGEDVAWAARALTSGWRLAYAPAAVAYHAHRYSARKAFARYRQDARFHRAAHDWAMRPTLGSAARGWCFELASDLREVRRAGVLRHLGDLLRAPVLRGAQILGQYVGSRGTGGRLRPPMPITIPPGPTAAEDLRA</sequence>
<dbReference type="PANTHER" id="PTHR43685:SF13">
    <property type="entry name" value="O ANTIGEN BIOSYNTHESIS RHAMNOSYLTRANSFERASE RFBN"/>
    <property type="match status" value="1"/>
</dbReference>
<dbReference type="Proteomes" id="UP000316921">
    <property type="component" value="Chromosome"/>
</dbReference>
<dbReference type="InterPro" id="IPR050834">
    <property type="entry name" value="Glycosyltransf_2"/>
</dbReference>
<evidence type="ECO:0000259" key="2">
    <source>
        <dbReference type="Pfam" id="PF00535"/>
    </source>
</evidence>
<keyword evidence="3" id="KW-0808">Transferase</keyword>
<name>A0A518BJE5_9BACT</name>
<dbReference type="InterPro" id="IPR001173">
    <property type="entry name" value="Glyco_trans_2-like"/>
</dbReference>
<dbReference type="Gene3D" id="3.90.550.10">
    <property type="entry name" value="Spore Coat Polysaccharide Biosynthesis Protein SpsA, Chain A"/>
    <property type="match status" value="1"/>
</dbReference>
<dbReference type="GO" id="GO:0044010">
    <property type="term" value="P:single-species biofilm formation"/>
    <property type="evidence" value="ECO:0007669"/>
    <property type="project" value="TreeGrafter"/>
</dbReference>
<gene>
    <name evidence="3" type="primary">pgaC</name>
    <name evidence="3" type="ORF">Pla133_21530</name>
</gene>
<evidence type="ECO:0000313" key="3">
    <source>
        <dbReference type="EMBL" id="QDU67075.1"/>
    </source>
</evidence>
<keyword evidence="3" id="KW-0328">Glycosyltransferase</keyword>
<dbReference type="InterPro" id="IPR029044">
    <property type="entry name" value="Nucleotide-diphossugar_trans"/>
</dbReference>
<feature type="compositionally biased region" description="Pro residues" evidence="1">
    <location>
        <begin position="306"/>
        <end position="316"/>
    </location>
</feature>
<feature type="region of interest" description="Disordered" evidence="1">
    <location>
        <begin position="303"/>
        <end position="324"/>
    </location>
</feature>